<name>A0A554X770_9BURK</name>
<feature type="transmembrane region" description="Helical" evidence="1">
    <location>
        <begin position="151"/>
        <end position="171"/>
    </location>
</feature>
<dbReference type="Proteomes" id="UP000317763">
    <property type="component" value="Unassembled WGS sequence"/>
</dbReference>
<evidence type="ECO:0000313" key="2">
    <source>
        <dbReference type="EMBL" id="TSE31682.1"/>
    </source>
</evidence>
<keyword evidence="1" id="KW-1133">Transmembrane helix</keyword>
<dbReference type="Pfam" id="PF04307">
    <property type="entry name" value="YdjM"/>
    <property type="match status" value="1"/>
</dbReference>
<reference evidence="2 3" key="1">
    <citation type="submission" date="2019-07" db="EMBL/GenBank/DDBJ databases">
        <title>Tepidimonas taiwanensis I1-1 draft genome.</title>
        <authorList>
            <person name="Da Costa M.S."/>
            <person name="Froufe H.J.C."/>
            <person name="Egas C."/>
            <person name="Albuquerque L."/>
        </authorList>
    </citation>
    <scope>NUCLEOTIDE SEQUENCE [LARGE SCALE GENOMIC DNA]</scope>
    <source>
        <strain evidence="2 3">I1-1</strain>
    </source>
</reference>
<organism evidence="2 3">
    <name type="scientific">Tepidimonas taiwanensis</name>
    <dbReference type="NCBI Taxonomy" id="307486"/>
    <lineage>
        <taxon>Bacteria</taxon>
        <taxon>Pseudomonadati</taxon>
        <taxon>Pseudomonadota</taxon>
        <taxon>Betaproteobacteria</taxon>
        <taxon>Burkholderiales</taxon>
        <taxon>Tepidimonas</taxon>
    </lineage>
</organism>
<keyword evidence="1" id="KW-0812">Transmembrane</keyword>
<keyword evidence="1" id="KW-0472">Membrane</keyword>
<keyword evidence="2" id="KW-0378">Hydrolase</keyword>
<feature type="transmembrane region" description="Helical" evidence="1">
    <location>
        <begin position="88"/>
        <end position="108"/>
    </location>
</feature>
<dbReference type="InterPro" id="IPR053170">
    <property type="entry name" value="Transcription_regulator"/>
</dbReference>
<dbReference type="RefSeq" id="WP_143897864.1">
    <property type="nucleotide sequence ID" value="NZ_CP083911.1"/>
</dbReference>
<dbReference type="OrthoDB" id="9781927at2"/>
<dbReference type="EMBL" id="VJOM01000013">
    <property type="protein sequence ID" value="TSE31682.1"/>
    <property type="molecule type" value="Genomic_DNA"/>
</dbReference>
<evidence type="ECO:0000256" key="1">
    <source>
        <dbReference type="SAM" id="Phobius"/>
    </source>
</evidence>
<gene>
    <name evidence="2" type="ORF">Ttaiw_01393</name>
</gene>
<dbReference type="AlphaFoldDB" id="A0A554X770"/>
<comment type="caution">
    <text evidence="2">The sequence shown here is derived from an EMBL/GenBank/DDBJ whole genome shotgun (WGS) entry which is preliminary data.</text>
</comment>
<dbReference type="GO" id="GO:0016787">
    <property type="term" value="F:hydrolase activity"/>
    <property type="evidence" value="ECO:0007669"/>
    <property type="project" value="UniProtKB-KW"/>
</dbReference>
<feature type="transmembrane region" description="Helical" evidence="1">
    <location>
        <begin position="120"/>
        <end position="145"/>
    </location>
</feature>
<accession>A0A554X770</accession>
<evidence type="ECO:0000313" key="3">
    <source>
        <dbReference type="Proteomes" id="UP000317763"/>
    </source>
</evidence>
<proteinExistence type="predicted"/>
<keyword evidence="3" id="KW-1185">Reference proteome</keyword>
<protein>
    <submittedName>
        <fullName evidence="2">LexA-binding, inner membrane-associated putative hydrolase</fullName>
    </submittedName>
</protein>
<dbReference type="PANTHER" id="PTHR40031">
    <property type="entry name" value="HYPOTHETICAL MEMBRANE SPANNING PROTEIN"/>
    <property type="match status" value="1"/>
</dbReference>
<dbReference type="InterPro" id="IPR007404">
    <property type="entry name" value="YdjM-like"/>
</dbReference>
<sequence>MDSLTQMALGAAVTVAVMGRHTAAWKAAAWGAVVGTLPDLDALIDHGDAVLDMVRHRAETHALPIQTAASVPIAWAIARLQREPLGRWWWAVWLTLITHALLDAFTVYGTQLWQPFTDEAYGLGSLFIIDPLYTLPLVVGVLAAVLSRQRAGWNTAGLVLSSVYLAWSVGAQQWATRQAERDLAARSVTPERLLVTAAPLTTLLWRVVAVEGPHYHEGYVGLLDGGRPIRFERHDRGGALLAQYADHPQVQRIARFSDGLYRLRALEGRLHLTDLRMGQEPAYVFDFDIGPLTAAGDAPPATRVGSRVAFADGWPWLRERVIGADLPPLNRWLQARRANDSAVTAVEKPAAATATAVAESVTLPPPSNRP</sequence>
<dbReference type="STRING" id="307486.GCA_000807215_01025"/>
<dbReference type="PANTHER" id="PTHR40031:SF1">
    <property type="entry name" value="MEMBRANE-BOUND METAL-DEPENDENT HYDROLASE"/>
    <property type="match status" value="1"/>
</dbReference>